<protein>
    <submittedName>
        <fullName evidence="2">Uncharacterized protein</fullName>
    </submittedName>
</protein>
<feature type="compositionally biased region" description="Basic and acidic residues" evidence="1">
    <location>
        <begin position="120"/>
        <end position="129"/>
    </location>
</feature>
<reference evidence="2 3" key="1">
    <citation type="submission" date="2013-09" db="EMBL/GenBank/DDBJ databases">
        <title>Corchorus capsularis genome sequencing.</title>
        <authorList>
            <person name="Alam M."/>
            <person name="Haque M.S."/>
            <person name="Islam M.S."/>
            <person name="Emdad E.M."/>
            <person name="Islam M.M."/>
            <person name="Ahmed B."/>
            <person name="Halim A."/>
            <person name="Hossen Q.M.M."/>
            <person name="Hossain M.Z."/>
            <person name="Ahmed R."/>
            <person name="Khan M.M."/>
            <person name="Islam R."/>
            <person name="Rashid M.M."/>
            <person name="Khan S.A."/>
            <person name="Rahman M.S."/>
            <person name="Alam M."/>
        </authorList>
    </citation>
    <scope>NUCLEOTIDE SEQUENCE [LARGE SCALE GENOMIC DNA]</scope>
    <source>
        <strain evidence="3">cv. CVL-1</strain>
        <tissue evidence="2">Whole seedling</tissue>
    </source>
</reference>
<proteinExistence type="predicted"/>
<organism evidence="2 3">
    <name type="scientific">Corchorus capsularis</name>
    <name type="common">Jute</name>
    <dbReference type="NCBI Taxonomy" id="210143"/>
    <lineage>
        <taxon>Eukaryota</taxon>
        <taxon>Viridiplantae</taxon>
        <taxon>Streptophyta</taxon>
        <taxon>Embryophyta</taxon>
        <taxon>Tracheophyta</taxon>
        <taxon>Spermatophyta</taxon>
        <taxon>Magnoliopsida</taxon>
        <taxon>eudicotyledons</taxon>
        <taxon>Gunneridae</taxon>
        <taxon>Pentapetalae</taxon>
        <taxon>rosids</taxon>
        <taxon>malvids</taxon>
        <taxon>Malvales</taxon>
        <taxon>Malvaceae</taxon>
        <taxon>Grewioideae</taxon>
        <taxon>Apeibeae</taxon>
        <taxon>Corchorus</taxon>
    </lineage>
</organism>
<gene>
    <name evidence="2" type="ORF">CCACVL1_06131</name>
</gene>
<evidence type="ECO:0000313" key="2">
    <source>
        <dbReference type="EMBL" id="OMO94170.1"/>
    </source>
</evidence>
<keyword evidence="3" id="KW-1185">Reference proteome</keyword>
<dbReference type="Proteomes" id="UP000188268">
    <property type="component" value="Unassembled WGS sequence"/>
</dbReference>
<sequence length="138" mass="15283">MALKLRLDPARTRPCTDFQFFPPSVAAILSHSSLLHCHQDSRHQSVTQPNTPTLVTAALSSLGEDRLHLSLDLVFGGVDLVKKAGIVLRRLRGSTSEFWSLTTVDFYSDMVVRRQIRLGGDSEKEKEEGGNLGPKKKP</sequence>
<evidence type="ECO:0000256" key="1">
    <source>
        <dbReference type="SAM" id="MobiDB-lite"/>
    </source>
</evidence>
<comment type="caution">
    <text evidence="2">The sequence shown here is derived from an EMBL/GenBank/DDBJ whole genome shotgun (WGS) entry which is preliminary data.</text>
</comment>
<dbReference type="EMBL" id="AWWV01007929">
    <property type="protein sequence ID" value="OMO94170.1"/>
    <property type="molecule type" value="Genomic_DNA"/>
</dbReference>
<accession>A0A1R3JH81</accession>
<feature type="region of interest" description="Disordered" evidence="1">
    <location>
        <begin position="118"/>
        <end position="138"/>
    </location>
</feature>
<dbReference type="Gramene" id="OMO94170">
    <property type="protein sequence ID" value="OMO94170"/>
    <property type="gene ID" value="CCACVL1_06131"/>
</dbReference>
<name>A0A1R3JH81_COCAP</name>
<dbReference type="AlphaFoldDB" id="A0A1R3JH81"/>
<evidence type="ECO:0000313" key="3">
    <source>
        <dbReference type="Proteomes" id="UP000188268"/>
    </source>
</evidence>